<dbReference type="EMBL" id="APJZ01000001">
    <property type="protein sequence ID" value="EOD42790.1"/>
    <property type="molecule type" value="Genomic_DNA"/>
</dbReference>
<evidence type="ECO:0000256" key="3">
    <source>
        <dbReference type="ARBA" id="ARBA00022490"/>
    </source>
</evidence>
<feature type="domain" description="Methionyl/Leucyl tRNA synthetase" evidence="12">
    <location>
        <begin position="316"/>
        <end position="340"/>
    </location>
</feature>
<dbReference type="InterPro" id="IPR009080">
    <property type="entry name" value="tRNAsynth_Ia_anticodon-bd"/>
</dbReference>
<feature type="domain" description="Methionyl-tRNA synthetase anticodon-binding" evidence="13">
    <location>
        <begin position="568"/>
        <end position="700"/>
    </location>
</feature>
<dbReference type="Gene3D" id="2.20.28.20">
    <property type="entry name" value="Methionyl-tRNA synthetase, Zn-domain"/>
    <property type="match status" value="1"/>
</dbReference>
<dbReference type="PROSITE" id="PS00178">
    <property type="entry name" value="AA_TRNA_LIGASE_I"/>
    <property type="match status" value="1"/>
</dbReference>
<keyword evidence="5 11" id="KW-0547">Nucleotide-binding</keyword>
<dbReference type="EC" id="6.1.1.10" evidence="2"/>
<evidence type="ECO:0000313" key="15">
    <source>
        <dbReference type="Proteomes" id="UP000053279"/>
    </source>
</evidence>
<dbReference type="InterPro" id="IPR041872">
    <property type="entry name" value="Anticodon_Met"/>
</dbReference>
<dbReference type="CDD" id="cd07957">
    <property type="entry name" value="Anticodon_Ia_Met"/>
    <property type="match status" value="1"/>
</dbReference>
<evidence type="ECO:0000256" key="2">
    <source>
        <dbReference type="ARBA" id="ARBA00012838"/>
    </source>
</evidence>
<evidence type="ECO:0000256" key="8">
    <source>
        <dbReference type="ARBA" id="ARBA00023146"/>
    </source>
</evidence>
<evidence type="ECO:0000256" key="7">
    <source>
        <dbReference type="ARBA" id="ARBA00022917"/>
    </source>
</evidence>
<proteinExistence type="inferred from homology"/>
<evidence type="ECO:0000256" key="9">
    <source>
        <dbReference type="ARBA" id="ARBA00030904"/>
    </source>
</evidence>
<evidence type="ECO:0000256" key="1">
    <source>
        <dbReference type="ARBA" id="ARBA00004496"/>
    </source>
</evidence>
<comment type="subcellular location">
    <subcellularLocation>
        <location evidence="1">Cytoplasm</location>
    </subcellularLocation>
</comment>
<accession>R1FUK8</accession>
<dbReference type="AlphaFoldDB" id="R1FUK8"/>
<reference evidence="14 15" key="1">
    <citation type="submission" date="2013-02" db="EMBL/GenBank/DDBJ databases">
        <title>Insights into archaeal evolution and symbiosis from the genomes of a Nanoarchaeon and its crenarchaeal host from Yellowstone National Park.</title>
        <authorList>
            <person name="Podar M."/>
            <person name="Makarova K.S."/>
            <person name="Graham D.E."/>
            <person name="Wolf Y.I."/>
            <person name="Koonin E.V."/>
            <person name="Reysenbach A.-L."/>
        </authorList>
    </citation>
    <scope>NUCLEOTIDE SEQUENCE [LARGE SCALE GENOMIC DNA]</scope>
</reference>
<dbReference type="Proteomes" id="UP000053279">
    <property type="component" value="Unassembled WGS sequence"/>
</dbReference>
<dbReference type="Pfam" id="PF09334">
    <property type="entry name" value="tRNA-synt_1g"/>
    <property type="match status" value="3"/>
</dbReference>
<evidence type="ECO:0000313" key="14">
    <source>
        <dbReference type="EMBL" id="EOD42790.1"/>
    </source>
</evidence>
<dbReference type="PANTHER" id="PTHR45765">
    <property type="entry name" value="METHIONINE--TRNA LIGASE"/>
    <property type="match status" value="1"/>
</dbReference>
<comment type="similarity">
    <text evidence="11">Belongs to the class-I aminoacyl-tRNA synthetase family.</text>
</comment>
<keyword evidence="3" id="KW-0963">Cytoplasm</keyword>
<dbReference type="PATRIC" id="fig|1294122.7.peg.127"/>
<dbReference type="SUPFAM" id="SSF47323">
    <property type="entry name" value="Anticodon-binding domain of a subclass of class I aminoacyl-tRNA synthetases"/>
    <property type="match status" value="1"/>
</dbReference>
<feature type="domain" description="Methionyl/Leucyl tRNA synthetase" evidence="12">
    <location>
        <begin position="7"/>
        <end position="248"/>
    </location>
</feature>
<comment type="catalytic activity">
    <reaction evidence="10">
        <text>tRNA(Met) + L-methionine + ATP = L-methionyl-tRNA(Met) + AMP + diphosphate</text>
        <dbReference type="Rhea" id="RHEA:13481"/>
        <dbReference type="Rhea" id="RHEA-COMP:9667"/>
        <dbReference type="Rhea" id="RHEA-COMP:9698"/>
        <dbReference type="ChEBI" id="CHEBI:30616"/>
        <dbReference type="ChEBI" id="CHEBI:33019"/>
        <dbReference type="ChEBI" id="CHEBI:57844"/>
        <dbReference type="ChEBI" id="CHEBI:78442"/>
        <dbReference type="ChEBI" id="CHEBI:78530"/>
        <dbReference type="ChEBI" id="CHEBI:456215"/>
        <dbReference type="EC" id="6.1.1.10"/>
    </reaction>
</comment>
<dbReference type="Pfam" id="PF19303">
    <property type="entry name" value="Anticodon_3"/>
    <property type="match status" value="1"/>
</dbReference>
<evidence type="ECO:0000256" key="6">
    <source>
        <dbReference type="ARBA" id="ARBA00022840"/>
    </source>
</evidence>
<dbReference type="FunFam" id="2.20.28.20:FF:000001">
    <property type="entry name" value="Methionine--tRNA ligase"/>
    <property type="match status" value="1"/>
</dbReference>
<dbReference type="GO" id="GO:0005829">
    <property type="term" value="C:cytosol"/>
    <property type="evidence" value="ECO:0007669"/>
    <property type="project" value="TreeGrafter"/>
</dbReference>
<organism evidence="14 15">
    <name type="scientific">Nanobsidianus stetteri</name>
    <dbReference type="NCBI Taxonomy" id="1294122"/>
    <lineage>
        <taxon>Archaea</taxon>
        <taxon>Nanobdellota</taxon>
        <taxon>Candidatus Nanoarchaeia</taxon>
        <taxon>Nanoarchaeales</taxon>
        <taxon>Nanopusillaceae</taxon>
        <taxon>Candidatus Nanobsidianus</taxon>
    </lineage>
</organism>
<protein>
    <recommendedName>
        <fullName evidence="2">methionine--tRNA ligase</fullName>
        <ecNumber evidence="2">6.1.1.10</ecNumber>
    </recommendedName>
    <alternativeName>
        <fullName evidence="9">Methionyl-tRNA synthetase</fullName>
    </alternativeName>
</protein>
<evidence type="ECO:0000256" key="5">
    <source>
        <dbReference type="ARBA" id="ARBA00022741"/>
    </source>
</evidence>
<name>R1FUK8_NANST</name>
<dbReference type="GO" id="GO:0006431">
    <property type="term" value="P:methionyl-tRNA aminoacylation"/>
    <property type="evidence" value="ECO:0007669"/>
    <property type="project" value="InterPro"/>
</dbReference>
<dbReference type="InterPro" id="IPR015413">
    <property type="entry name" value="Methionyl/Leucyl_tRNA_Synth"/>
</dbReference>
<dbReference type="GO" id="GO:0005524">
    <property type="term" value="F:ATP binding"/>
    <property type="evidence" value="ECO:0007669"/>
    <property type="project" value="UniProtKB-KW"/>
</dbReference>
<gene>
    <name evidence="14" type="ORF">Nst1_129</name>
</gene>
<keyword evidence="7 11" id="KW-0648">Protein biosynthesis</keyword>
<feature type="domain" description="Methionyl/Leucyl tRNA synthetase" evidence="12">
    <location>
        <begin position="418"/>
        <end position="554"/>
    </location>
</feature>
<dbReference type="InterPro" id="IPR023458">
    <property type="entry name" value="Met-tRNA_ligase_1"/>
</dbReference>
<evidence type="ECO:0000256" key="11">
    <source>
        <dbReference type="RuleBase" id="RU363039"/>
    </source>
</evidence>
<dbReference type="GO" id="GO:0004825">
    <property type="term" value="F:methionine-tRNA ligase activity"/>
    <property type="evidence" value="ECO:0007669"/>
    <property type="project" value="UniProtKB-EC"/>
</dbReference>
<dbReference type="InterPro" id="IPR033911">
    <property type="entry name" value="MetRS_core"/>
</dbReference>
<dbReference type="Gene3D" id="3.40.50.620">
    <property type="entry name" value="HUPs"/>
    <property type="match status" value="2"/>
</dbReference>
<sequence length="711" mass="83660">MESKDIVLITSALPYVNNVPHIGHIAGSLLPSDIFARYNRLKGNIVFYLCGTDDHGSATEVEAIKRNKKPEEIVNFFHNVHKEVYKWFNLSFDQFSQTSNNPLHYKIVQELFIKAYINGYIVEKEVELPYDPEWNKFLADRFVVGKCPYCGYENARGDQCESCGRLLDPKELIDPKNSITGNKIIFRKTKHLYLNLTKLEDKIKEYLEGKKGIFTDLAITMSLSWIKEGLKERSITRDLSFGVPVPYKELWQVTIKKIFDKLSFNSKDSFVDSLINALKDEGLVINTDEYTNILKIVEENWPKVDSILNLYNHFEEYKDKVLYVWYDALIGYISFIAQKLKGEYVYDDVKDENINDLSLLEDNGKIIKIKINNKIYELEYKIDGSILYLSGLYSEFFNLYKILKFLFENKKVIKIVLDINWREFWINGKIYHFLGKDNIPFHAVFWPAILLSTHNVSDNYKEFFEYTKLDNYVLPYNVIGLSYLTYENRKISKSQNWGIFCDSLIKSELDPDYWRFYISYILPYNRDSDFKWDDFQSVINTELVNNIGNLTHRILSFVRKYYNNKIDGDIRKDVINTINNTLNEYYKYMDKGEFNLALRKILELSSYGNKIFQENKPWENPGNNKSLVKSLIILLISIYTMLYPFIPNSSEKFFEFINYKYISFDNLNTLLQFSNNIVIEIVKEPQVLFNKVDDNLINKLKQTVTKPSISL</sequence>
<evidence type="ECO:0000259" key="12">
    <source>
        <dbReference type="Pfam" id="PF09334"/>
    </source>
</evidence>
<dbReference type="Gene3D" id="1.10.730.10">
    <property type="entry name" value="Isoleucyl-tRNA Synthetase, Domain 1"/>
    <property type="match status" value="1"/>
</dbReference>
<keyword evidence="4 11" id="KW-0436">Ligase</keyword>
<dbReference type="SUPFAM" id="SSF52374">
    <property type="entry name" value="Nucleotidylyl transferase"/>
    <property type="match status" value="1"/>
</dbReference>
<dbReference type="InterPro" id="IPR029038">
    <property type="entry name" value="MetRS_Zn"/>
</dbReference>
<dbReference type="InterPro" id="IPR001412">
    <property type="entry name" value="aa-tRNA-synth_I_CS"/>
</dbReference>
<dbReference type="InterPro" id="IPR014729">
    <property type="entry name" value="Rossmann-like_a/b/a_fold"/>
</dbReference>
<keyword evidence="8 11" id="KW-0030">Aminoacyl-tRNA synthetase</keyword>
<evidence type="ECO:0000259" key="13">
    <source>
        <dbReference type="Pfam" id="PF19303"/>
    </source>
</evidence>
<dbReference type="SUPFAM" id="SSF57770">
    <property type="entry name" value="Methionyl-tRNA synthetase (MetRS), Zn-domain"/>
    <property type="match status" value="1"/>
</dbReference>
<keyword evidence="15" id="KW-1185">Reference proteome</keyword>
<keyword evidence="6 11" id="KW-0067">ATP-binding</keyword>
<comment type="caution">
    <text evidence="14">The sequence shown here is derived from an EMBL/GenBank/DDBJ whole genome shotgun (WGS) entry which is preliminary data.</text>
</comment>
<evidence type="ECO:0000256" key="10">
    <source>
        <dbReference type="ARBA" id="ARBA00047364"/>
    </source>
</evidence>
<evidence type="ECO:0000256" key="4">
    <source>
        <dbReference type="ARBA" id="ARBA00022598"/>
    </source>
</evidence>
<dbReference type="PANTHER" id="PTHR45765:SF1">
    <property type="entry name" value="METHIONINE--TRNA LIGASE, CYTOPLASMIC"/>
    <property type="match status" value="1"/>
</dbReference>
<dbReference type="PRINTS" id="PR01041">
    <property type="entry name" value="TRNASYNTHMET"/>
</dbReference>
<dbReference type="GO" id="GO:0017101">
    <property type="term" value="C:aminoacyl-tRNA synthetase multienzyme complex"/>
    <property type="evidence" value="ECO:0007669"/>
    <property type="project" value="TreeGrafter"/>
</dbReference>